<protein>
    <submittedName>
        <fullName evidence="1">Histidine phosphatase family protein</fullName>
    </submittedName>
</protein>
<dbReference type="SUPFAM" id="SSF53254">
    <property type="entry name" value="Phosphoglycerate mutase-like"/>
    <property type="match status" value="1"/>
</dbReference>
<dbReference type="Proteomes" id="UP000722989">
    <property type="component" value="Unassembled WGS sequence"/>
</dbReference>
<dbReference type="RefSeq" id="WP_167923645.1">
    <property type="nucleotide sequence ID" value="NZ_JAATVY010000002.1"/>
</dbReference>
<dbReference type="Pfam" id="PF00300">
    <property type="entry name" value="His_Phos_1"/>
    <property type="match status" value="1"/>
</dbReference>
<gene>
    <name evidence="1" type="ORF">HC031_03225</name>
</gene>
<keyword evidence="2" id="KW-1185">Reference proteome</keyword>
<dbReference type="Gene3D" id="3.40.50.1240">
    <property type="entry name" value="Phosphoglycerate mutase-like"/>
    <property type="match status" value="1"/>
</dbReference>
<dbReference type="SMART" id="SM00855">
    <property type="entry name" value="PGAM"/>
    <property type="match status" value="1"/>
</dbReference>
<accession>A0ABX0XTR5</accession>
<dbReference type="CDD" id="cd07067">
    <property type="entry name" value="HP_PGM_like"/>
    <property type="match status" value="1"/>
</dbReference>
<dbReference type="InterPro" id="IPR029033">
    <property type="entry name" value="His_PPase_superfam"/>
</dbReference>
<evidence type="ECO:0000313" key="1">
    <source>
        <dbReference type="EMBL" id="NJC68742.1"/>
    </source>
</evidence>
<evidence type="ECO:0000313" key="2">
    <source>
        <dbReference type="Proteomes" id="UP000722989"/>
    </source>
</evidence>
<proteinExistence type="predicted"/>
<dbReference type="InterPro" id="IPR013078">
    <property type="entry name" value="His_Pase_superF_clade-1"/>
</dbReference>
<sequence length="165" mass="17672">MTDRTLVLVRHAKATHPERVADLERPLDPRGHADAEAAGAWLTAQRLLPDVVLCSPARRARQTWHSLAATLGEEATHTTVGYSPVVYRASSGEELLDALRAAEPEAATLMMVGHNPTLSMLSSLLDPSANEALRTCGIAVHRVPGAWRDLAPGKAPRIAAHTARA</sequence>
<name>A0ABX0XTR5_9ACTN</name>
<reference evidence="1 2" key="1">
    <citation type="submission" date="2020-03" db="EMBL/GenBank/DDBJ databases">
        <title>WGS of the type strain of Planosporangium spp.</title>
        <authorList>
            <person name="Thawai C."/>
        </authorList>
    </citation>
    <scope>NUCLEOTIDE SEQUENCE [LARGE SCALE GENOMIC DNA]</scope>
    <source>
        <strain evidence="1 2">TBRC 5610</strain>
    </source>
</reference>
<dbReference type="PANTHER" id="PTHR47623:SF1">
    <property type="entry name" value="OS09G0287300 PROTEIN"/>
    <property type="match status" value="1"/>
</dbReference>
<dbReference type="PANTHER" id="PTHR47623">
    <property type="entry name" value="OS09G0287300 PROTEIN"/>
    <property type="match status" value="1"/>
</dbReference>
<dbReference type="EMBL" id="JAATVY010000002">
    <property type="protein sequence ID" value="NJC68742.1"/>
    <property type="molecule type" value="Genomic_DNA"/>
</dbReference>
<comment type="caution">
    <text evidence="1">The sequence shown here is derived from an EMBL/GenBank/DDBJ whole genome shotgun (WGS) entry which is preliminary data.</text>
</comment>
<organism evidence="1 2">
    <name type="scientific">Planosporangium thailandense</name>
    <dbReference type="NCBI Taxonomy" id="765197"/>
    <lineage>
        <taxon>Bacteria</taxon>
        <taxon>Bacillati</taxon>
        <taxon>Actinomycetota</taxon>
        <taxon>Actinomycetes</taxon>
        <taxon>Micromonosporales</taxon>
        <taxon>Micromonosporaceae</taxon>
        <taxon>Planosporangium</taxon>
    </lineage>
</organism>